<dbReference type="AlphaFoldDB" id="A0A377Q813"/>
<gene>
    <name evidence="2" type="ORF">EV682_103119</name>
    <name evidence="1" type="ORF">NCTC11159_02466</name>
</gene>
<reference evidence="1 3" key="1">
    <citation type="submission" date="2018-06" db="EMBL/GenBank/DDBJ databases">
        <authorList>
            <consortium name="Pathogen Informatics"/>
            <person name="Doyle S."/>
        </authorList>
    </citation>
    <scope>NUCLEOTIDE SEQUENCE [LARGE SCALE GENOMIC DNA]</scope>
    <source>
        <strain evidence="1 3">NCTC11159</strain>
    </source>
</reference>
<accession>A0A377Q813</accession>
<protein>
    <submittedName>
        <fullName evidence="1">Uncharacterized protein</fullName>
    </submittedName>
</protein>
<name>A0A377Q813_9NEIS</name>
<dbReference type="EMBL" id="SMBT01000003">
    <property type="protein sequence ID" value="TCU88535.1"/>
    <property type="molecule type" value="Genomic_DNA"/>
</dbReference>
<dbReference type="Proteomes" id="UP000255108">
    <property type="component" value="Unassembled WGS sequence"/>
</dbReference>
<dbReference type="OrthoDB" id="8906844at2"/>
<dbReference type="RefSeq" id="WP_115227604.1">
    <property type="nucleotide sequence ID" value="NZ_CAWOLO010000003.1"/>
</dbReference>
<evidence type="ECO:0000313" key="3">
    <source>
        <dbReference type="Proteomes" id="UP000255108"/>
    </source>
</evidence>
<evidence type="ECO:0000313" key="4">
    <source>
        <dbReference type="Proteomes" id="UP000295794"/>
    </source>
</evidence>
<keyword evidence="4" id="KW-1185">Reference proteome</keyword>
<dbReference type="EMBL" id="UGHR01000001">
    <property type="protein sequence ID" value="STQ91394.1"/>
    <property type="molecule type" value="Genomic_DNA"/>
</dbReference>
<evidence type="ECO:0000313" key="1">
    <source>
        <dbReference type="EMBL" id="STQ91394.1"/>
    </source>
</evidence>
<sequence length="207" mass="23384">MFITAVTAVVGKNTQPFQTVLCPDQYVGRILKLTKEQIDFEKRVSVNNRPANQPCVILILESPHIMEFNGQPGPAKGPTGKRIREHLQNLLPNNAPIPKGLILLNAIQNQCSLGVTTKTYRDKVFLSAWDSYAREDFIQRLKNVLQVGDLVVNACTKGNDPKNHPELRQLVECAIRSVRANGSDYRFCHPVSWYSEQNRKSSWKVSK</sequence>
<evidence type="ECO:0000313" key="2">
    <source>
        <dbReference type="EMBL" id="TCU88535.1"/>
    </source>
</evidence>
<reference evidence="2 4" key="2">
    <citation type="submission" date="2019-03" db="EMBL/GenBank/DDBJ databases">
        <title>Genomic Encyclopedia of Type Strains, Phase IV (KMG-IV): sequencing the most valuable type-strain genomes for metagenomic binning, comparative biology and taxonomic classification.</title>
        <authorList>
            <person name="Goeker M."/>
        </authorList>
    </citation>
    <scope>NUCLEOTIDE SEQUENCE [LARGE SCALE GENOMIC DNA]</scope>
    <source>
        <strain evidence="2 4">DSM 3764</strain>
    </source>
</reference>
<organism evidence="1 3">
    <name type="scientific">Iodobacter fluviatilis</name>
    <dbReference type="NCBI Taxonomy" id="537"/>
    <lineage>
        <taxon>Bacteria</taxon>
        <taxon>Pseudomonadati</taxon>
        <taxon>Pseudomonadota</taxon>
        <taxon>Betaproteobacteria</taxon>
        <taxon>Neisseriales</taxon>
        <taxon>Chitinibacteraceae</taxon>
        <taxon>Iodobacter</taxon>
    </lineage>
</organism>
<proteinExistence type="predicted"/>
<dbReference type="Proteomes" id="UP000295794">
    <property type="component" value="Unassembled WGS sequence"/>
</dbReference>